<dbReference type="GO" id="GO:0016787">
    <property type="term" value="F:hydrolase activity"/>
    <property type="evidence" value="ECO:0007669"/>
    <property type="project" value="UniProtKB-KW"/>
</dbReference>
<name>A0A3N0DWU9_9ACTN</name>
<sequence>MRLKLGRPDLAPYADRFDVPAAGDGLSVTFLGVSSLLLHDGTSAILTDGFFSRPGMVSVLTRRLAPDASRIEACLAKAGIDRLEAVIPVHGHVDHALDSAAVAERTGAVLVGGTSVANLGRGAGLPGDRIATPPPGTPTRFGAWTLTLVVSHHCPPDRYPGVITEPVVPPAKVGAYLCGEAWSILVAHDSGRTALIQGSAGYVVGSLAGHQAEVAYLGIGQLGIQPESYIQTYWDETVRRTGARRAVLTHWDDFFSPLPMGPDDPPLRALPYAGDDLDVTMRVLGRLAERDGVTLSFPTVWQREDPWSA</sequence>
<dbReference type="InterPro" id="IPR036866">
    <property type="entry name" value="RibonucZ/Hydroxyglut_hydro"/>
</dbReference>
<reference evidence="2 3" key="1">
    <citation type="submission" date="2018-11" db="EMBL/GenBank/DDBJ databases">
        <authorList>
            <person name="Li F."/>
        </authorList>
    </citation>
    <scope>NUCLEOTIDE SEQUENCE [LARGE SCALE GENOMIC DNA]</scope>
    <source>
        <strain evidence="2 3">KIS18-7</strain>
    </source>
</reference>
<dbReference type="InterPro" id="IPR001279">
    <property type="entry name" value="Metallo-B-lactamas"/>
</dbReference>
<dbReference type="OrthoDB" id="9789133at2"/>
<organism evidence="2 3">
    <name type="scientific">Nocardioides marmorisolisilvae</name>
    <dbReference type="NCBI Taxonomy" id="1542737"/>
    <lineage>
        <taxon>Bacteria</taxon>
        <taxon>Bacillati</taxon>
        <taxon>Actinomycetota</taxon>
        <taxon>Actinomycetes</taxon>
        <taxon>Propionibacteriales</taxon>
        <taxon>Nocardioidaceae</taxon>
        <taxon>Nocardioides</taxon>
    </lineage>
</organism>
<dbReference type="AlphaFoldDB" id="A0A3N0DWU9"/>
<comment type="caution">
    <text evidence="2">The sequence shown here is derived from an EMBL/GenBank/DDBJ whole genome shotgun (WGS) entry which is preliminary data.</text>
</comment>
<evidence type="ECO:0000313" key="3">
    <source>
        <dbReference type="Proteomes" id="UP000277094"/>
    </source>
</evidence>
<dbReference type="Gene3D" id="3.60.15.10">
    <property type="entry name" value="Ribonuclease Z/Hydroxyacylglutathione hydrolase-like"/>
    <property type="match status" value="1"/>
</dbReference>
<dbReference type="SUPFAM" id="SSF56281">
    <property type="entry name" value="Metallo-hydrolase/oxidoreductase"/>
    <property type="match status" value="1"/>
</dbReference>
<proteinExistence type="predicted"/>
<evidence type="ECO:0000259" key="1">
    <source>
        <dbReference type="Pfam" id="PF00753"/>
    </source>
</evidence>
<accession>A0A3N0DWU9</accession>
<dbReference type="RefSeq" id="WP_123234594.1">
    <property type="nucleotide sequence ID" value="NZ_RJSG01000002.1"/>
</dbReference>
<feature type="domain" description="Metallo-beta-lactamase" evidence="1">
    <location>
        <begin position="29"/>
        <end position="132"/>
    </location>
</feature>
<dbReference type="Proteomes" id="UP000277094">
    <property type="component" value="Unassembled WGS sequence"/>
</dbReference>
<gene>
    <name evidence="2" type="ORF">EFL95_14370</name>
</gene>
<evidence type="ECO:0000313" key="2">
    <source>
        <dbReference type="EMBL" id="RNL80092.1"/>
    </source>
</evidence>
<keyword evidence="2" id="KW-0378">Hydrolase</keyword>
<protein>
    <submittedName>
        <fullName evidence="2">MBL fold metallo-hydrolase</fullName>
    </submittedName>
</protein>
<keyword evidence="3" id="KW-1185">Reference proteome</keyword>
<dbReference type="Pfam" id="PF00753">
    <property type="entry name" value="Lactamase_B"/>
    <property type="match status" value="1"/>
</dbReference>
<dbReference type="EMBL" id="RJSG01000002">
    <property type="protein sequence ID" value="RNL80092.1"/>
    <property type="molecule type" value="Genomic_DNA"/>
</dbReference>